<dbReference type="GO" id="GO:0044874">
    <property type="term" value="P:lipoprotein localization to outer membrane"/>
    <property type="evidence" value="ECO:0007669"/>
    <property type="project" value="TreeGrafter"/>
</dbReference>
<keyword evidence="5 13" id="KW-0812">Transmembrane</keyword>
<comment type="similarity">
    <text evidence="12">Belongs to the ABC transporter superfamily. Lipoprotein translocase (TC 3.A.1.125) family.</text>
</comment>
<dbReference type="SMART" id="SM00382">
    <property type="entry name" value="AAA"/>
    <property type="match status" value="1"/>
</dbReference>
<dbReference type="PANTHER" id="PTHR24220:SF689">
    <property type="entry name" value="LIPOPROTEIN-RELEASING SYSTEM ATP-BINDING PROTEIN LOLD"/>
    <property type="match status" value="1"/>
</dbReference>
<dbReference type="Proteomes" id="UP000254387">
    <property type="component" value="Unassembled WGS sequence"/>
</dbReference>
<evidence type="ECO:0000256" key="9">
    <source>
        <dbReference type="ARBA" id="ARBA00022989"/>
    </source>
</evidence>
<dbReference type="InterPro" id="IPR017871">
    <property type="entry name" value="ABC_transporter-like_CS"/>
</dbReference>
<dbReference type="InterPro" id="IPR017911">
    <property type="entry name" value="MacB-like_ATP-bd"/>
</dbReference>
<dbReference type="EC" id="7.6.2.-" evidence="12"/>
<dbReference type="InterPro" id="IPR027417">
    <property type="entry name" value="P-loop_NTPase"/>
</dbReference>
<dbReference type="PROSITE" id="PS00211">
    <property type="entry name" value="ABC_TRANSPORTER_1"/>
    <property type="match status" value="1"/>
</dbReference>
<evidence type="ECO:0000256" key="10">
    <source>
        <dbReference type="ARBA" id="ARBA00023136"/>
    </source>
</evidence>
<dbReference type="GO" id="GO:0089705">
    <property type="term" value="P:protein localization to outer membrane"/>
    <property type="evidence" value="ECO:0007669"/>
    <property type="project" value="TreeGrafter"/>
</dbReference>
<evidence type="ECO:0000256" key="2">
    <source>
        <dbReference type="ARBA" id="ARBA00022448"/>
    </source>
</evidence>
<dbReference type="Pfam" id="PF00005">
    <property type="entry name" value="ABC_tran"/>
    <property type="match status" value="1"/>
</dbReference>
<keyword evidence="2 12" id="KW-0813">Transport</keyword>
<keyword evidence="15" id="KW-0378">Hydrolase</keyword>
<dbReference type="Pfam" id="PF02687">
    <property type="entry name" value="FtsX"/>
    <property type="match status" value="1"/>
</dbReference>
<dbReference type="GO" id="GO:0016887">
    <property type="term" value="F:ATP hydrolysis activity"/>
    <property type="evidence" value="ECO:0007669"/>
    <property type="project" value="InterPro"/>
</dbReference>
<evidence type="ECO:0000256" key="13">
    <source>
        <dbReference type="SAM" id="Phobius"/>
    </source>
</evidence>
<keyword evidence="4 12" id="KW-0997">Cell inner membrane</keyword>
<name>A0A378C4I1_KLEPN</name>
<reference evidence="15 16" key="1">
    <citation type="submission" date="2018-06" db="EMBL/GenBank/DDBJ databases">
        <authorList>
            <consortium name="Pathogen Informatics"/>
            <person name="Doyle S."/>
        </authorList>
    </citation>
    <scope>NUCLEOTIDE SEQUENCE [LARGE SCALE GENOMIC DNA]</scope>
    <source>
        <strain evidence="15 16">NCTC5053</strain>
    </source>
</reference>
<dbReference type="InterPro" id="IPR015854">
    <property type="entry name" value="ABC_transpr_LolD-like"/>
</dbReference>
<organism evidence="15 16">
    <name type="scientific">Klebsiella pneumoniae</name>
    <dbReference type="NCBI Taxonomy" id="573"/>
    <lineage>
        <taxon>Bacteria</taxon>
        <taxon>Pseudomonadati</taxon>
        <taxon>Pseudomonadota</taxon>
        <taxon>Gammaproteobacteria</taxon>
        <taxon>Enterobacterales</taxon>
        <taxon>Enterobacteriaceae</taxon>
        <taxon>Klebsiella/Raoultella group</taxon>
        <taxon>Klebsiella</taxon>
        <taxon>Klebsiella pneumoniae complex</taxon>
    </lineage>
</organism>
<keyword evidence="10 12" id="KW-0472">Membrane</keyword>
<dbReference type="Gene3D" id="3.40.50.300">
    <property type="entry name" value="P-loop containing nucleotide triphosphate hydrolases"/>
    <property type="match status" value="1"/>
</dbReference>
<gene>
    <name evidence="15" type="primary">lolD_2</name>
    <name evidence="12" type="synonym">lolD</name>
    <name evidence="15" type="ORF">NCTC5053_06507</name>
</gene>
<evidence type="ECO:0000256" key="6">
    <source>
        <dbReference type="ARBA" id="ARBA00022741"/>
    </source>
</evidence>
<dbReference type="GO" id="GO:0022857">
    <property type="term" value="F:transmembrane transporter activity"/>
    <property type="evidence" value="ECO:0007669"/>
    <property type="project" value="TreeGrafter"/>
</dbReference>
<evidence type="ECO:0000313" key="16">
    <source>
        <dbReference type="Proteomes" id="UP000254387"/>
    </source>
</evidence>
<keyword evidence="6 12" id="KW-0547">Nucleotide-binding</keyword>
<comment type="subunit">
    <text evidence="12">The complex is composed of two ATP-binding proteins (LolD) and two transmembrane proteins (LolC and LolE).</text>
</comment>
<evidence type="ECO:0000259" key="14">
    <source>
        <dbReference type="PROSITE" id="PS50893"/>
    </source>
</evidence>
<evidence type="ECO:0000256" key="3">
    <source>
        <dbReference type="ARBA" id="ARBA00022475"/>
    </source>
</evidence>
<dbReference type="InterPro" id="IPR003838">
    <property type="entry name" value="ABC3_permease_C"/>
</dbReference>
<evidence type="ECO:0000256" key="4">
    <source>
        <dbReference type="ARBA" id="ARBA00022519"/>
    </source>
</evidence>
<dbReference type="AlphaFoldDB" id="A0A378C4I1"/>
<comment type="subcellular location">
    <subcellularLocation>
        <location evidence="1">Cell inner membrane</location>
        <topology evidence="1">Multi-pass membrane protein</topology>
    </subcellularLocation>
    <subcellularLocation>
        <location evidence="12">Cell inner membrane</location>
        <topology evidence="12">Peripheral membrane protein</topology>
    </subcellularLocation>
</comment>
<dbReference type="InterPro" id="IPR003439">
    <property type="entry name" value="ABC_transporter-like_ATP-bd"/>
</dbReference>
<evidence type="ECO:0000256" key="5">
    <source>
        <dbReference type="ARBA" id="ARBA00022692"/>
    </source>
</evidence>
<dbReference type="NCBIfam" id="TIGR02211">
    <property type="entry name" value="LolD_lipo_ex"/>
    <property type="match status" value="1"/>
</dbReference>
<evidence type="ECO:0000313" key="15">
    <source>
        <dbReference type="EMBL" id="STV61585.1"/>
    </source>
</evidence>
<dbReference type="PROSITE" id="PS50893">
    <property type="entry name" value="ABC_TRANSPORTER_2"/>
    <property type="match status" value="1"/>
</dbReference>
<dbReference type="EMBL" id="UGMN01000004">
    <property type="protein sequence ID" value="STV61585.1"/>
    <property type="molecule type" value="Genomic_DNA"/>
</dbReference>
<dbReference type="GO" id="GO:0005524">
    <property type="term" value="F:ATP binding"/>
    <property type="evidence" value="ECO:0007669"/>
    <property type="project" value="UniProtKB-UniRule"/>
</dbReference>
<evidence type="ECO:0000256" key="1">
    <source>
        <dbReference type="ARBA" id="ARBA00004429"/>
    </source>
</evidence>
<evidence type="ECO:0000256" key="7">
    <source>
        <dbReference type="ARBA" id="ARBA00022840"/>
    </source>
</evidence>
<dbReference type="InterPro" id="IPR003593">
    <property type="entry name" value="AAA+_ATPase"/>
</dbReference>
<dbReference type="CDD" id="cd03255">
    <property type="entry name" value="ABC_MJ0796_LolCDE_FtsE"/>
    <property type="match status" value="1"/>
</dbReference>
<comment type="similarity">
    <text evidence="11">Belongs to the ABC transporter superfamily. Macrolide exporter (TC 3.A.1.122) family.</text>
</comment>
<dbReference type="InterPro" id="IPR011924">
    <property type="entry name" value="LolD_lipo_ATP-bd"/>
</dbReference>
<protein>
    <recommendedName>
        <fullName evidence="12">Lipoprotein-releasing system ATP-binding protein LolD</fullName>
        <ecNumber evidence="12">7.6.2.-</ecNumber>
    </recommendedName>
</protein>
<dbReference type="SUPFAM" id="SSF52540">
    <property type="entry name" value="P-loop containing nucleoside triphosphate hydrolases"/>
    <property type="match status" value="1"/>
</dbReference>
<feature type="transmembrane region" description="Helical" evidence="13">
    <location>
        <begin position="20"/>
        <end position="47"/>
    </location>
</feature>
<evidence type="ECO:0000256" key="11">
    <source>
        <dbReference type="ARBA" id="ARBA00038388"/>
    </source>
</evidence>
<keyword evidence="9 13" id="KW-1133">Transmembrane helix</keyword>
<accession>A0A378C4I1</accession>
<sequence>MEKQGEVAILQTQGLTPRQIMAVFMVQGASAGIVGALLGAVLGALLASQLNNLMPIIGAFLDGAALPWRLSRCRSLLSPWWRWCWPCCLRCTLPGALPPPNPLRLYVMNKILLQCDNLCKRYQEGNVQTDVLHNVSFSIGEGEMMAIVGTSGSGKSTLLHLLGGLDTPTSGDVIFSGQPMSKLSTAARADLRNRELGFIYQFHHLLPDFSALENVAMPLLIGKKKPADIERQAKAMLQAVGLEHRSHHRPSELSGGERQRVAIARALVNKPRLVLADEPTGNLDARNADSIFQLLGELNVAQRTAFLVVTHDLQLAKRMSRQLEMRDGRLTADLTLMGAE</sequence>
<feature type="domain" description="ABC transporter" evidence="14">
    <location>
        <begin position="113"/>
        <end position="340"/>
    </location>
</feature>
<dbReference type="PANTHER" id="PTHR24220">
    <property type="entry name" value="IMPORT ATP-BINDING PROTEIN"/>
    <property type="match status" value="1"/>
</dbReference>
<comment type="function">
    <text evidence="12">Part of the ABC transporter complex LolCDE involved in the translocation of mature outer membrane-directed lipoproteins, from the inner membrane to the periplasmic chaperone, LolA. Responsible for the formation of the LolA-lipoprotein complex in an ATP-dependent manner.</text>
</comment>
<keyword evidence="15" id="KW-0449">Lipoprotein</keyword>
<proteinExistence type="inferred from homology"/>
<keyword evidence="7 12" id="KW-0067">ATP-binding</keyword>
<dbReference type="GO" id="GO:0005886">
    <property type="term" value="C:plasma membrane"/>
    <property type="evidence" value="ECO:0007669"/>
    <property type="project" value="UniProtKB-SubCell"/>
</dbReference>
<evidence type="ECO:0000256" key="8">
    <source>
        <dbReference type="ARBA" id="ARBA00022967"/>
    </source>
</evidence>
<dbReference type="NCBIfam" id="NF008639">
    <property type="entry name" value="PRK11629.1"/>
    <property type="match status" value="1"/>
</dbReference>
<keyword evidence="8 12" id="KW-1278">Translocase</keyword>
<evidence type="ECO:0000256" key="12">
    <source>
        <dbReference type="RuleBase" id="RU367068"/>
    </source>
</evidence>
<keyword evidence="3 12" id="KW-1003">Cell membrane</keyword>
<dbReference type="FunFam" id="3.40.50.300:FF:000230">
    <property type="entry name" value="Lipoprotein-releasing system ATP-binding protein LolD"/>
    <property type="match status" value="1"/>
</dbReference>